<feature type="region of interest" description="Disordered" evidence="1">
    <location>
        <begin position="1"/>
        <end position="83"/>
    </location>
</feature>
<reference evidence="2 3" key="1">
    <citation type="submission" date="2018-10" db="EMBL/GenBank/DDBJ databases">
        <title>Improved assembly of the deer mouse Peromyscus maniculatus genome.</title>
        <authorList>
            <person name="Lassance J.-M."/>
            <person name="Hoekstra H.E."/>
        </authorList>
    </citation>
    <scope>NUCLEOTIDE SEQUENCE [LARGE SCALE GENOMIC DNA]</scope>
</reference>
<protein>
    <submittedName>
        <fullName evidence="2">Uncharacterized protein</fullName>
    </submittedName>
</protein>
<reference evidence="2" key="2">
    <citation type="submission" date="2025-08" db="UniProtKB">
        <authorList>
            <consortium name="Ensembl"/>
        </authorList>
    </citation>
    <scope>IDENTIFICATION</scope>
</reference>
<evidence type="ECO:0000313" key="2">
    <source>
        <dbReference type="Ensembl" id="ENSPEMP00000031381.1"/>
    </source>
</evidence>
<keyword evidence="3" id="KW-1185">Reference proteome</keyword>
<evidence type="ECO:0000313" key="3">
    <source>
        <dbReference type="Proteomes" id="UP000694547"/>
    </source>
</evidence>
<dbReference type="AlphaFoldDB" id="A0A8C8U8H5"/>
<dbReference type="Proteomes" id="UP000694547">
    <property type="component" value="Chromosome 22"/>
</dbReference>
<organism evidence="2 3">
    <name type="scientific">Peromyscus maniculatus bairdii</name>
    <name type="common">Prairie deer mouse</name>
    <dbReference type="NCBI Taxonomy" id="230844"/>
    <lineage>
        <taxon>Eukaryota</taxon>
        <taxon>Metazoa</taxon>
        <taxon>Chordata</taxon>
        <taxon>Craniata</taxon>
        <taxon>Vertebrata</taxon>
        <taxon>Euteleostomi</taxon>
        <taxon>Mammalia</taxon>
        <taxon>Eutheria</taxon>
        <taxon>Euarchontoglires</taxon>
        <taxon>Glires</taxon>
        <taxon>Rodentia</taxon>
        <taxon>Myomorpha</taxon>
        <taxon>Muroidea</taxon>
        <taxon>Cricetidae</taxon>
        <taxon>Neotominae</taxon>
        <taxon>Peromyscus</taxon>
    </lineage>
</organism>
<reference evidence="2" key="3">
    <citation type="submission" date="2025-09" db="UniProtKB">
        <authorList>
            <consortium name="Ensembl"/>
        </authorList>
    </citation>
    <scope>IDENTIFICATION</scope>
</reference>
<feature type="compositionally biased region" description="Polar residues" evidence="1">
    <location>
        <begin position="53"/>
        <end position="72"/>
    </location>
</feature>
<sequence>MVQLWGPPASPQAPLDLGERRADVLGGRLHPYHPSPSTEPHHPSLGDPAGYPQNLTPPSNLRSQPGSRTPPQTEAPLSLRFPA</sequence>
<accession>A0A8C8U8H5</accession>
<dbReference type="Ensembl" id="ENSPEMT00000040357.1">
    <property type="protein sequence ID" value="ENSPEMP00000031381.1"/>
    <property type="gene ID" value="ENSPEMG00000028186.1"/>
</dbReference>
<evidence type="ECO:0000256" key="1">
    <source>
        <dbReference type="SAM" id="MobiDB-lite"/>
    </source>
</evidence>
<proteinExistence type="predicted"/>
<name>A0A8C8U8H5_PERMB</name>